<dbReference type="AlphaFoldDB" id="A0A6A0AH42"/>
<feature type="region of interest" description="Disordered" evidence="1">
    <location>
        <begin position="31"/>
        <end position="58"/>
    </location>
</feature>
<name>A0A6A0AH42_HAELA</name>
<keyword evidence="3" id="KW-1185">Reference proteome</keyword>
<evidence type="ECO:0000313" key="3">
    <source>
        <dbReference type="Proteomes" id="UP000485058"/>
    </source>
</evidence>
<reference evidence="2 3" key="1">
    <citation type="submission" date="2020-02" db="EMBL/GenBank/DDBJ databases">
        <title>Draft genome sequence of Haematococcus lacustris strain NIES-144.</title>
        <authorList>
            <person name="Morimoto D."/>
            <person name="Nakagawa S."/>
            <person name="Yoshida T."/>
            <person name="Sawayama S."/>
        </authorList>
    </citation>
    <scope>NUCLEOTIDE SEQUENCE [LARGE SCALE GENOMIC DNA]</scope>
    <source>
        <strain evidence="2 3">NIES-144</strain>
    </source>
</reference>
<dbReference type="EMBL" id="BLLF01006459">
    <property type="protein sequence ID" value="GFH32270.1"/>
    <property type="molecule type" value="Genomic_DNA"/>
</dbReference>
<dbReference type="Proteomes" id="UP000485058">
    <property type="component" value="Unassembled WGS sequence"/>
</dbReference>
<evidence type="ECO:0000313" key="2">
    <source>
        <dbReference type="EMBL" id="GFH32270.1"/>
    </source>
</evidence>
<sequence length="58" mass="5916">MGCVDVDPAARPSAAQLVGELAKLEDVARVESQKESKAANARQPAANTPGNAQRGKAA</sequence>
<gene>
    <name evidence="2" type="ORF">HaLaN_31464</name>
</gene>
<comment type="caution">
    <text evidence="2">The sequence shown here is derived from an EMBL/GenBank/DDBJ whole genome shotgun (WGS) entry which is preliminary data.</text>
</comment>
<accession>A0A6A0AH42</accession>
<organism evidence="2 3">
    <name type="scientific">Haematococcus lacustris</name>
    <name type="common">Green alga</name>
    <name type="synonym">Haematococcus pluvialis</name>
    <dbReference type="NCBI Taxonomy" id="44745"/>
    <lineage>
        <taxon>Eukaryota</taxon>
        <taxon>Viridiplantae</taxon>
        <taxon>Chlorophyta</taxon>
        <taxon>core chlorophytes</taxon>
        <taxon>Chlorophyceae</taxon>
        <taxon>CS clade</taxon>
        <taxon>Chlamydomonadales</taxon>
        <taxon>Haematococcaceae</taxon>
        <taxon>Haematococcus</taxon>
    </lineage>
</organism>
<protein>
    <submittedName>
        <fullName evidence="2">Uncharacterized protein</fullName>
    </submittedName>
</protein>
<proteinExistence type="predicted"/>
<evidence type="ECO:0000256" key="1">
    <source>
        <dbReference type="SAM" id="MobiDB-lite"/>
    </source>
</evidence>